<evidence type="ECO:0000256" key="2">
    <source>
        <dbReference type="ARBA" id="ARBA00022638"/>
    </source>
</evidence>
<proteinExistence type="predicted"/>
<evidence type="ECO:0000313" key="4">
    <source>
        <dbReference type="Proteomes" id="UP000186736"/>
    </source>
</evidence>
<organism evidence="3 4">
    <name type="scientific">Pseudomonas putida</name>
    <name type="common">Arthrobacter siderocapsulatus</name>
    <dbReference type="NCBI Taxonomy" id="303"/>
    <lineage>
        <taxon>Bacteria</taxon>
        <taxon>Pseudomonadati</taxon>
        <taxon>Pseudomonadota</taxon>
        <taxon>Gammaproteobacteria</taxon>
        <taxon>Pseudomonadales</taxon>
        <taxon>Pseudomonadaceae</taxon>
        <taxon>Pseudomonas</taxon>
    </lineage>
</organism>
<gene>
    <name evidence="3" type="ORF">PSEMO_54010</name>
</gene>
<dbReference type="AlphaFoldDB" id="A0A1Q9QX45"/>
<evidence type="ECO:0008006" key="5">
    <source>
        <dbReference type="Google" id="ProtNLM"/>
    </source>
</evidence>
<sequence length="375" mass="43982">MQETACWVSPWEWDGYEIIETSRSPVLGMAYRMYRDKNTCEEDRNRLCQQAEAWNKGELMSKLYNLIDRNHDRHMCADEVRTALKSPILAQALSKIVLCSESEWYYRQEKWDALDKVFGHTTSAPLLNWLAEKQRIKELSWWEEVSAGLRFLENTSIYFLHPLALLGQFMVDDNDLRWLKVPHGQLTFDVEGNDIETSKYFSRVVHWPGGASGITIGRGYDMGQRPDPESDLKMVGIKEPLLSWLIGAKGLKGISARYYYDSAPQVIKKQKISRKQQYALFVPVYESMKSDVLRISQKNQKYYGALDWESTDKRAQDLIIDLIYRGDYTTKTRAFIQPPFIANDTVQFRREISNQDNWPNVPKDRFQRRRDYIQE</sequence>
<dbReference type="Proteomes" id="UP000186736">
    <property type="component" value="Unassembled WGS sequence"/>
</dbReference>
<dbReference type="GO" id="GO:0003796">
    <property type="term" value="F:lysozyme activity"/>
    <property type="evidence" value="ECO:0007669"/>
    <property type="project" value="InterPro"/>
</dbReference>
<dbReference type="InterPro" id="IPR023347">
    <property type="entry name" value="Lysozyme_dom_sf"/>
</dbReference>
<evidence type="ECO:0000313" key="3">
    <source>
        <dbReference type="EMBL" id="OLS59729.1"/>
    </source>
</evidence>
<protein>
    <recommendedName>
        <fullName evidence="5">EF-hand domain-containing protein</fullName>
    </recommendedName>
</protein>
<dbReference type="EMBL" id="MKZO01000065">
    <property type="protein sequence ID" value="OLS59729.1"/>
    <property type="molecule type" value="Genomic_DNA"/>
</dbReference>
<comment type="caution">
    <text evidence="3">The sequence shown here is derived from an EMBL/GenBank/DDBJ whole genome shotgun (WGS) entry which is preliminary data.</text>
</comment>
<keyword evidence="1" id="KW-0929">Antimicrobial</keyword>
<dbReference type="InterPro" id="IPR018247">
    <property type="entry name" value="EF_Hand_1_Ca_BS"/>
</dbReference>
<accession>A0A1Q9QX45</accession>
<dbReference type="PROSITE" id="PS00018">
    <property type="entry name" value="EF_HAND_1"/>
    <property type="match status" value="1"/>
</dbReference>
<dbReference type="Gene3D" id="1.10.530.40">
    <property type="match status" value="1"/>
</dbReference>
<evidence type="ECO:0000256" key="1">
    <source>
        <dbReference type="ARBA" id="ARBA00022529"/>
    </source>
</evidence>
<dbReference type="GO" id="GO:0042742">
    <property type="term" value="P:defense response to bacterium"/>
    <property type="evidence" value="ECO:0007669"/>
    <property type="project" value="UniProtKB-KW"/>
</dbReference>
<keyword evidence="2" id="KW-0081">Bacteriolytic enzyme</keyword>
<dbReference type="GO" id="GO:0031640">
    <property type="term" value="P:killing of cells of another organism"/>
    <property type="evidence" value="ECO:0007669"/>
    <property type="project" value="UniProtKB-KW"/>
</dbReference>
<name>A0A1Q9QX45_PSEPU</name>
<reference evidence="3 4" key="1">
    <citation type="submission" date="2016-10" db="EMBL/GenBank/DDBJ databases">
        <title>Genome Sequence of Pseudomonas putida GM4FR.</title>
        <authorList>
            <person name="Poehlein A."/>
            <person name="Wemheuer F."/>
            <person name="Hollensteiner J."/>
            <person name="Wemheuer B."/>
        </authorList>
    </citation>
    <scope>NUCLEOTIDE SEQUENCE [LARGE SCALE GENOMIC DNA]</scope>
    <source>
        <strain evidence="3 4">GM4FR</strain>
    </source>
</reference>